<protein>
    <recommendedName>
        <fullName evidence="9">FAS-associated death domain protein</fullName>
    </recommendedName>
    <alternativeName>
        <fullName evidence="11">FAS-associating death domain-containing protein</fullName>
    </alternativeName>
    <alternativeName>
        <fullName evidence="10">Fas-associated death domain protein</fullName>
    </alternativeName>
</protein>
<evidence type="ECO:0000256" key="1">
    <source>
        <dbReference type="ARBA" id="ARBA00004496"/>
    </source>
</evidence>
<evidence type="ECO:0000256" key="11">
    <source>
        <dbReference type="ARBA" id="ARBA00075696"/>
    </source>
</evidence>
<dbReference type="InterPro" id="IPR001875">
    <property type="entry name" value="DED_dom"/>
</dbReference>
<keyword evidence="15" id="KW-1185">Reference proteome</keyword>
<evidence type="ECO:0000313" key="14">
    <source>
        <dbReference type="EMBL" id="MBN3311490.1"/>
    </source>
</evidence>
<dbReference type="GO" id="GO:0005123">
    <property type="term" value="F:death receptor binding"/>
    <property type="evidence" value="ECO:0007669"/>
    <property type="project" value="TreeGrafter"/>
</dbReference>
<evidence type="ECO:0000313" key="15">
    <source>
        <dbReference type="Proteomes" id="UP000736164"/>
    </source>
</evidence>
<dbReference type="SMART" id="SM00005">
    <property type="entry name" value="DEATH"/>
    <property type="match status" value="1"/>
</dbReference>
<keyword evidence="4" id="KW-0399">Innate immunity</keyword>
<dbReference type="GO" id="GO:0005737">
    <property type="term" value="C:cytoplasm"/>
    <property type="evidence" value="ECO:0007669"/>
    <property type="project" value="UniProtKB-SubCell"/>
</dbReference>
<dbReference type="PANTHER" id="PTHR15077">
    <property type="entry name" value="FAS-ASSOCIATING DEATH DOMAIN-CONTAINING PROTEIN FADD"/>
    <property type="match status" value="1"/>
</dbReference>
<evidence type="ECO:0000256" key="8">
    <source>
        <dbReference type="ARBA" id="ARBA00066149"/>
    </source>
</evidence>
<keyword evidence="3" id="KW-0597">Phosphoprotein</keyword>
<dbReference type="GO" id="GO:2001238">
    <property type="term" value="P:positive regulation of extrinsic apoptotic signaling pathway"/>
    <property type="evidence" value="ECO:0007669"/>
    <property type="project" value="UniProtKB-ARBA"/>
</dbReference>
<dbReference type="GO" id="GO:0045089">
    <property type="term" value="P:positive regulation of innate immune response"/>
    <property type="evidence" value="ECO:0007669"/>
    <property type="project" value="TreeGrafter"/>
</dbReference>
<feature type="non-terminal residue" evidence="14">
    <location>
        <position position="1"/>
    </location>
</feature>
<dbReference type="CDD" id="cd08336">
    <property type="entry name" value="DED_FADD"/>
    <property type="match status" value="1"/>
</dbReference>
<evidence type="ECO:0000256" key="3">
    <source>
        <dbReference type="ARBA" id="ARBA00022553"/>
    </source>
</evidence>
<dbReference type="Proteomes" id="UP000736164">
    <property type="component" value="Unassembled WGS sequence"/>
</dbReference>
<dbReference type="GO" id="GO:0001819">
    <property type="term" value="P:positive regulation of cytokine production"/>
    <property type="evidence" value="ECO:0007669"/>
    <property type="project" value="UniProtKB-ARBA"/>
</dbReference>
<dbReference type="GO" id="GO:0045087">
    <property type="term" value="P:innate immune response"/>
    <property type="evidence" value="ECO:0007669"/>
    <property type="project" value="UniProtKB-KW"/>
</dbReference>
<evidence type="ECO:0000256" key="10">
    <source>
        <dbReference type="ARBA" id="ARBA00071128"/>
    </source>
</evidence>
<gene>
    <name evidence="14" type="primary">Fadd</name>
    <name evidence="14" type="ORF">GTO95_0002982</name>
</gene>
<proteinExistence type="predicted"/>
<organism evidence="14 15">
    <name type="scientific">Atractosteus spatula</name>
    <name type="common">Alligator gar</name>
    <name type="synonym">Lepisosteus spatula</name>
    <dbReference type="NCBI Taxonomy" id="7917"/>
    <lineage>
        <taxon>Eukaryota</taxon>
        <taxon>Metazoa</taxon>
        <taxon>Chordata</taxon>
        <taxon>Craniata</taxon>
        <taxon>Vertebrata</taxon>
        <taxon>Euteleostomi</taxon>
        <taxon>Actinopterygii</taxon>
        <taxon>Neopterygii</taxon>
        <taxon>Holostei</taxon>
        <taxon>Semionotiformes</taxon>
        <taxon>Lepisosteidae</taxon>
        <taxon>Atractosteus</taxon>
    </lineage>
</organism>
<reference evidence="14" key="1">
    <citation type="journal article" date="2021" name="Cell">
        <title>Tracing the genetic footprints of vertebrate landing in non-teleost ray-finned fishes.</title>
        <authorList>
            <person name="Bi X."/>
            <person name="Wang K."/>
            <person name="Yang L."/>
            <person name="Pan H."/>
            <person name="Jiang H."/>
            <person name="Wei Q."/>
            <person name="Fang M."/>
            <person name="Yu H."/>
            <person name="Zhu C."/>
            <person name="Cai Y."/>
            <person name="He Y."/>
            <person name="Gan X."/>
            <person name="Zeng H."/>
            <person name="Yu D."/>
            <person name="Zhu Y."/>
            <person name="Jiang H."/>
            <person name="Qiu Q."/>
            <person name="Yang H."/>
            <person name="Zhang Y.E."/>
            <person name="Wang W."/>
            <person name="Zhu M."/>
            <person name="He S."/>
            <person name="Zhang G."/>
        </authorList>
    </citation>
    <scope>NUCLEOTIDE SEQUENCE</scope>
    <source>
        <strain evidence="14">Allg_001</strain>
    </source>
</reference>
<dbReference type="PROSITE" id="PS50017">
    <property type="entry name" value="DEATH_DOMAIN"/>
    <property type="match status" value="1"/>
</dbReference>
<dbReference type="FunFam" id="1.10.533.10:FF:000062">
    <property type="entry name" value="Fas-associated via death domain"/>
    <property type="match status" value="1"/>
</dbReference>
<keyword evidence="5" id="KW-0053">Apoptosis</keyword>
<comment type="function">
    <text evidence="7">Apoptotic adapter molecule that recruits caspases CASP8 or CASP10 to the activated FAS/CD95 or TNFRSF1A/TNFR-1 receptors. The resulting aggregate called the death-inducing signaling complex (DISC) performs CASP8 proteolytic activation. Active CASP8 initiates the subsequent cascade of caspases mediating apoptosis. Involved in interferon-mediated antiviral immune response, playing a role in the positive regulation of interferon signaling.</text>
</comment>
<dbReference type="InterPro" id="IPR000488">
    <property type="entry name" value="Death_dom"/>
</dbReference>
<dbReference type="Gene3D" id="1.10.533.10">
    <property type="entry name" value="Death Domain, Fas"/>
    <property type="match status" value="2"/>
</dbReference>
<evidence type="ECO:0000256" key="9">
    <source>
        <dbReference type="ARBA" id="ARBA00069996"/>
    </source>
</evidence>
<evidence type="ECO:0000256" key="7">
    <source>
        <dbReference type="ARBA" id="ARBA00059068"/>
    </source>
</evidence>
<evidence type="ECO:0000256" key="2">
    <source>
        <dbReference type="ARBA" id="ARBA00022490"/>
    </source>
</evidence>
<evidence type="ECO:0000256" key="4">
    <source>
        <dbReference type="ARBA" id="ARBA00022588"/>
    </source>
</evidence>
<dbReference type="SUPFAM" id="SSF47986">
    <property type="entry name" value="DEATH domain"/>
    <property type="match status" value="1"/>
</dbReference>
<dbReference type="Pfam" id="PF00531">
    <property type="entry name" value="Death"/>
    <property type="match status" value="1"/>
</dbReference>
<feature type="domain" description="DED" evidence="13">
    <location>
        <begin position="3"/>
        <end position="81"/>
    </location>
</feature>
<dbReference type="GO" id="GO:0097191">
    <property type="term" value="P:extrinsic apoptotic signaling pathway"/>
    <property type="evidence" value="ECO:0007669"/>
    <property type="project" value="TreeGrafter"/>
</dbReference>
<dbReference type="GO" id="GO:0030674">
    <property type="term" value="F:protein-macromolecule adaptor activity"/>
    <property type="evidence" value="ECO:0007669"/>
    <property type="project" value="UniProtKB-ARBA"/>
</dbReference>
<dbReference type="InterPro" id="IPR016729">
    <property type="entry name" value="FADD"/>
</dbReference>
<dbReference type="InterPro" id="IPR011029">
    <property type="entry name" value="DEATH-like_dom_sf"/>
</dbReference>
<comment type="subcellular location">
    <subcellularLocation>
        <location evidence="1">Cytoplasm</location>
    </subcellularLocation>
</comment>
<feature type="non-terminal residue" evidence="14">
    <location>
        <position position="194"/>
    </location>
</feature>
<comment type="subunit">
    <text evidence="8">Can self-associate. Component of the AIM2 PANoptosome complex, a multiprotein complex that drives inflammatory cell death (PANoptosis). Component of the death-induced signaling complex (DISC) composed of cell surface receptor FAS/CD95 or TNFRSF1A, adapter protein FADD and the CASP8 protease; recruitment of CASP8 to the complex is required for processing of CASP8 into the p18 and p10 subunits. Interacts (via death domain) with FAS (via death domain). Interacts directly (via DED domain) with NOL3 (via CARD domain); inhibits death-inducing signaling complex (DISC) assembly by inhibiting the increase in FAS-FADD binding induced by FAS activation. Interacts with CFLAR, PEA15 and MBD4. When phosphorylated, part of a complex containing HIPK3 and FAS. May interact with MAVS/IPS1. Interacts with MOCV v-CFLAR protein and PIDD1. Interacts with RIPK1 and TRADD. Interacts with stimulated TNFRSF10B. Interacts with DDX24.</text>
</comment>
<dbReference type="AlphaFoldDB" id="A0A8J7NEF5"/>
<evidence type="ECO:0000259" key="12">
    <source>
        <dbReference type="PROSITE" id="PS50017"/>
    </source>
</evidence>
<dbReference type="PANTHER" id="PTHR15077:SF10">
    <property type="entry name" value="FAS-ASSOCIATED DEATH DOMAIN PROTEIN"/>
    <property type="match status" value="1"/>
</dbReference>
<evidence type="ECO:0000259" key="13">
    <source>
        <dbReference type="PROSITE" id="PS50168"/>
    </source>
</evidence>
<comment type="caution">
    <text evidence="14">The sequence shown here is derived from an EMBL/GenBank/DDBJ whole genome shotgun (WGS) entry which is preliminary data.</text>
</comment>
<name>A0A8J7NEF5_ATRSP</name>
<sequence length="194" mass="22837">MNGFLDVLYQISQRLSKDNLNSLKFLCVEDIKKKKLEQINQGTELFQCLMEMNKIGPDSTEFLHYLLGHIDRQDLIELLQRFERDGPAGLNDNQPDVKEREKLDAAFGVIVENMGRDWRMFARKLGITDAKLDHIREKHPFNMEEQVREVLRVWQKTKGKEAKVMDLIDKLRECKMNLTADYVEKELDSMKNFC</sequence>
<accession>A0A8J7NEF5</accession>
<feature type="domain" description="Death" evidence="12">
    <location>
        <begin position="103"/>
        <end position="187"/>
    </location>
</feature>
<dbReference type="Pfam" id="PF01335">
    <property type="entry name" value="DED"/>
    <property type="match status" value="1"/>
</dbReference>
<dbReference type="FunFam" id="1.10.533.10:FF:000059">
    <property type="entry name" value="Fas-associated via death domain"/>
    <property type="match status" value="1"/>
</dbReference>
<keyword evidence="2" id="KW-0963">Cytoplasm</keyword>
<dbReference type="PROSITE" id="PS50168">
    <property type="entry name" value="DED"/>
    <property type="match status" value="1"/>
</dbReference>
<dbReference type="EMBL" id="JAAWVO010000356">
    <property type="protein sequence ID" value="MBN3311490.1"/>
    <property type="molecule type" value="Genomic_DNA"/>
</dbReference>
<dbReference type="GO" id="GO:0031265">
    <property type="term" value="C:CD95 death-inducing signaling complex"/>
    <property type="evidence" value="ECO:0007669"/>
    <property type="project" value="TreeGrafter"/>
</dbReference>
<evidence type="ECO:0000256" key="6">
    <source>
        <dbReference type="ARBA" id="ARBA00022859"/>
    </source>
</evidence>
<evidence type="ECO:0000256" key="5">
    <source>
        <dbReference type="ARBA" id="ARBA00022703"/>
    </source>
</evidence>
<keyword evidence="6" id="KW-0391">Immunity</keyword>
<dbReference type="GO" id="GO:0089720">
    <property type="term" value="F:caspase binding"/>
    <property type="evidence" value="ECO:0007669"/>
    <property type="project" value="TreeGrafter"/>
</dbReference>
<dbReference type="SMART" id="SM00031">
    <property type="entry name" value="DED"/>
    <property type="match status" value="1"/>
</dbReference>